<name>A0ACC0F1G1_9BASI</name>
<evidence type="ECO:0000313" key="1">
    <source>
        <dbReference type="EMBL" id="KAI7963033.1"/>
    </source>
</evidence>
<dbReference type="EMBL" id="CM045865">
    <property type="protein sequence ID" value="KAI7963033.1"/>
    <property type="molecule type" value="Genomic_DNA"/>
</dbReference>
<proteinExistence type="predicted"/>
<reference evidence="2" key="1">
    <citation type="journal article" date="2018" name="BMC Genomics">
        <title>Genomic insights into host adaptation between the wheat stripe rust pathogen (Puccinia striiformis f. sp. tritici) and the barley stripe rust pathogen (Puccinia striiformis f. sp. hordei).</title>
        <authorList>
            <person name="Xia C."/>
            <person name="Wang M."/>
            <person name="Yin C."/>
            <person name="Cornejo O.E."/>
            <person name="Hulbert S.H."/>
            <person name="Chen X."/>
        </authorList>
    </citation>
    <scope>NUCLEOTIDE SEQUENCE [LARGE SCALE GENOMIC DNA]</scope>
    <source>
        <strain evidence="2">93-210</strain>
    </source>
</reference>
<reference evidence="1 2" key="3">
    <citation type="journal article" date="2022" name="Microbiol. Spectr.">
        <title>Folding features and dynamics of 3D genome architecture in plant fungal pathogens.</title>
        <authorList>
            <person name="Xia C."/>
        </authorList>
    </citation>
    <scope>NUCLEOTIDE SEQUENCE [LARGE SCALE GENOMIC DNA]</scope>
    <source>
        <strain evidence="1 2">93-210</strain>
    </source>
</reference>
<comment type="caution">
    <text evidence="1">The sequence shown here is derived from an EMBL/GenBank/DDBJ whole genome shotgun (WGS) entry which is preliminary data.</text>
</comment>
<organism evidence="1 2">
    <name type="scientific">Puccinia striiformis f. sp. tritici</name>
    <dbReference type="NCBI Taxonomy" id="168172"/>
    <lineage>
        <taxon>Eukaryota</taxon>
        <taxon>Fungi</taxon>
        <taxon>Dikarya</taxon>
        <taxon>Basidiomycota</taxon>
        <taxon>Pucciniomycotina</taxon>
        <taxon>Pucciniomycetes</taxon>
        <taxon>Pucciniales</taxon>
        <taxon>Pucciniaceae</taxon>
        <taxon>Puccinia</taxon>
    </lineage>
</organism>
<accession>A0ACC0F1G1</accession>
<protein>
    <submittedName>
        <fullName evidence="1">Uncharacterized protein</fullName>
    </submittedName>
</protein>
<gene>
    <name evidence="1" type="ORF">MJO28_001127</name>
</gene>
<dbReference type="Proteomes" id="UP001060170">
    <property type="component" value="Chromosome 1"/>
</dbReference>
<evidence type="ECO:0000313" key="2">
    <source>
        <dbReference type="Proteomes" id="UP001060170"/>
    </source>
</evidence>
<sequence>MGRFPQISSPQTCLATCTDWKRHYSAQTSSTSKIKQLQARLNHLTMFSRLIVILSVLTVGHVMALFPCNNSKHPEGGCLVQLGTGVLFMIEPTDVKRPGQPMKYDCVHGGHYCCKEGVAGFESPNLDRDCKASSS</sequence>
<reference evidence="2" key="2">
    <citation type="journal article" date="2018" name="Mol. Plant Microbe Interact.">
        <title>Genome sequence resources for the wheat stripe rust pathogen (Puccinia striiformis f. sp. tritici) and the barley stripe rust pathogen (Puccinia striiformis f. sp. hordei).</title>
        <authorList>
            <person name="Xia C."/>
            <person name="Wang M."/>
            <person name="Yin C."/>
            <person name="Cornejo O.E."/>
            <person name="Hulbert S.H."/>
            <person name="Chen X."/>
        </authorList>
    </citation>
    <scope>NUCLEOTIDE SEQUENCE [LARGE SCALE GENOMIC DNA]</scope>
    <source>
        <strain evidence="2">93-210</strain>
    </source>
</reference>
<keyword evidence="2" id="KW-1185">Reference proteome</keyword>